<keyword evidence="4" id="KW-0509">mRNA transport</keyword>
<dbReference type="EMBL" id="JBDFQZ010000009">
    <property type="protein sequence ID" value="KAK9690313.1"/>
    <property type="molecule type" value="Genomic_DNA"/>
</dbReference>
<protein>
    <recommendedName>
        <fullName evidence="11">RanBD1 domain-containing protein</fullName>
    </recommendedName>
</protein>
<keyword evidence="6" id="KW-0007">Acetylation</keyword>
<dbReference type="InterPro" id="IPR015007">
    <property type="entry name" value="NUP2/50/61"/>
</dbReference>
<evidence type="ECO:0000313" key="13">
    <source>
        <dbReference type="Proteomes" id="UP001443914"/>
    </source>
</evidence>
<feature type="compositionally biased region" description="Low complexity" evidence="10">
    <location>
        <begin position="214"/>
        <end position="223"/>
    </location>
</feature>
<evidence type="ECO:0000259" key="11">
    <source>
        <dbReference type="PROSITE" id="PS50196"/>
    </source>
</evidence>
<evidence type="ECO:0000313" key="12">
    <source>
        <dbReference type="EMBL" id="KAK9690313.1"/>
    </source>
</evidence>
<feature type="compositionally biased region" description="Basic and acidic residues" evidence="10">
    <location>
        <begin position="108"/>
        <end position="126"/>
    </location>
</feature>
<evidence type="ECO:0000256" key="10">
    <source>
        <dbReference type="SAM" id="MobiDB-lite"/>
    </source>
</evidence>
<dbReference type="GO" id="GO:0005643">
    <property type="term" value="C:nuclear pore"/>
    <property type="evidence" value="ECO:0007669"/>
    <property type="project" value="UniProtKB-SubCell"/>
</dbReference>
<feature type="compositionally biased region" description="Pro residues" evidence="10">
    <location>
        <begin position="77"/>
        <end position="87"/>
    </location>
</feature>
<evidence type="ECO:0000256" key="2">
    <source>
        <dbReference type="ARBA" id="ARBA00022448"/>
    </source>
</evidence>
<evidence type="ECO:0000256" key="4">
    <source>
        <dbReference type="ARBA" id="ARBA00022816"/>
    </source>
</evidence>
<keyword evidence="5" id="KW-0653">Protein transport</keyword>
<dbReference type="SMART" id="SM00160">
    <property type="entry name" value="RanBD"/>
    <property type="match status" value="1"/>
</dbReference>
<evidence type="ECO:0000256" key="3">
    <source>
        <dbReference type="ARBA" id="ARBA00022737"/>
    </source>
</evidence>
<feature type="compositionally biased region" description="Low complexity" evidence="10">
    <location>
        <begin position="58"/>
        <end position="69"/>
    </location>
</feature>
<dbReference type="GO" id="GO:0015031">
    <property type="term" value="P:protein transport"/>
    <property type="evidence" value="ECO:0007669"/>
    <property type="project" value="UniProtKB-KW"/>
</dbReference>
<feature type="region of interest" description="Disordered" evidence="10">
    <location>
        <begin position="413"/>
        <end position="435"/>
    </location>
</feature>
<proteinExistence type="predicted"/>
<dbReference type="InterPro" id="IPR011993">
    <property type="entry name" value="PH-like_dom_sf"/>
</dbReference>
<keyword evidence="13" id="KW-1185">Reference proteome</keyword>
<feature type="region of interest" description="Disordered" evidence="10">
    <location>
        <begin position="1"/>
        <end position="223"/>
    </location>
</feature>
<keyword evidence="2" id="KW-0813">Transport</keyword>
<organism evidence="12 13">
    <name type="scientific">Saponaria officinalis</name>
    <name type="common">Common soapwort</name>
    <name type="synonym">Lychnis saponaria</name>
    <dbReference type="NCBI Taxonomy" id="3572"/>
    <lineage>
        <taxon>Eukaryota</taxon>
        <taxon>Viridiplantae</taxon>
        <taxon>Streptophyta</taxon>
        <taxon>Embryophyta</taxon>
        <taxon>Tracheophyta</taxon>
        <taxon>Spermatophyta</taxon>
        <taxon>Magnoliopsida</taxon>
        <taxon>eudicotyledons</taxon>
        <taxon>Gunneridae</taxon>
        <taxon>Pentapetalae</taxon>
        <taxon>Caryophyllales</taxon>
        <taxon>Caryophyllaceae</taxon>
        <taxon>Caryophylleae</taxon>
        <taxon>Saponaria</taxon>
    </lineage>
</organism>
<reference evidence="12" key="1">
    <citation type="submission" date="2024-03" db="EMBL/GenBank/DDBJ databases">
        <title>WGS assembly of Saponaria officinalis var. Norfolk2.</title>
        <authorList>
            <person name="Jenkins J."/>
            <person name="Shu S."/>
            <person name="Grimwood J."/>
            <person name="Barry K."/>
            <person name="Goodstein D."/>
            <person name="Schmutz J."/>
            <person name="Leebens-Mack J."/>
            <person name="Osbourn A."/>
        </authorList>
    </citation>
    <scope>NUCLEOTIDE SEQUENCE [LARGE SCALE GENOMIC DNA]</scope>
    <source>
        <strain evidence="12">JIC</strain>
    </source>
</reference>
<dbReference type="InterPro" id="IPR045255">
    <property type="entry name" value="RanBP1-like"/>
</dbReference>
<comment type="caution">
    <text evidence="12">The sequence shown here is derived from an EMBL/GenBank/DDBJ whole genome shotgun (WGS) entry which is preliminary data.</text>
</comment>
<dbReference type="PANTHER" id="PTHR23138:SF142">
    <property type="entry name" value="RAN-BINDING PROTEIN 3B-RELATED"/>
    <property type="match status" value="1"/>
</dbReference>
<evidence type="ECO:0000256" key="9">
    <source>
        <dbReference type="ARBA" id="ARBA00023242"/>
    </source>
</evidence>
<dbReference type="PANTHER" id="PTHR23138">
    <property type="entry name" value="RAN BINDING PROTEIN"/>
    <property type="match status" value="1"/>
</dbReference>
<keyword evidence="8" id="KW-0906">Nuclear pore complex</keyword>
<comment type="subcellular location">
    <subcellularLocation>
        <location evidence="1">Nucleus</location>
        <location evidence="1">Nuclear pore complex</location>
    </subcellularLocation>
</comment>
<evidence type="ECO:0000256" key="6">
    <source>
        <dbReference type="ARBA" id="ARBA00022990"/>
    </source>
</evidence>
<feature type="compositionally biased region" description="Polar residues" evidence="10">
    <location>
        <begin position="419"/>
        <end position="435"/>
    </location>
</feature>
<dbReference type="Pfam" id="PF08911">
    <property type="entry name" value="NUP50"/>
    <property type="match status" value="1"/>
</dbReference>
<dbReference type="GO" id="GO:0051028">
    <property type="term" value="P:mRNA transport"/>
    <property type="evidence" value="ECO:0007669"/>
    <property type="project" value="UniProtKB-KW"/>
</dbReference>
<evidence type="ECO:0000256" key="1">
    <source>
        <dbReference type="ARBA" id="ARBA00004567"/>
    </source>
</evidence>
<dbReference type="Proteomes" id="UP001443914">
    <property type="component" value="Unassembled WGS sequence"/>
</dbReference>
<keyword evidence="9" id="KW-0539">Nucleus</keyword>
<evidence type="ECO:0000256" key="5">
    <source>
        <dbReference type="ARBA" id="ARBA00022927"/>
    </source>
</evidence>
<feature type="domain" description="RanBD1" evidence="11">
    <location>
        <begin position="296"/>
        <end position="412"/>
    </location>
</feature>
<dbReference type="Gene3D" id="2.30.29.30">
    <property type="entry name" value="Pleckstrin-homology domain (PH domain)/Phosphotyrosine-binding domain (PTB)"/>
    <property type="match status" value="1"/>
</dbReference>
<feature type="compositionally biased region" description="Acidic residues" evidence="10">
    <location>
        <begin position="23"/>
        <end position="33"/>
    </location>
</feature>
<dbReference type="Pfam" id="PF00638">
    <property type="entry name" value="Ran_BP1"/>
    <property type="match status" value="1"/>
</dbReference>
<name>A0AAW1ILN8_SAPOF</name>
<keyword evidence="7" id="KW-0811">Translocation</keyword>
<dbReference type="PROSITE" id="PS50196">
    <property type="entry name" value="RANBD1"/>
    <property type="match status" value="1"/>
</dbReference>
<evidence type="ECO:0000256" key="8">
    <source>
        <dbReference type="ARBA" id="ARBA00023132"/>
    </source>
</evidence>
<sequence length="435" mass="45999">MGDENHPSKKRAAGRELSRDNPGLDDEDAEEPEMGTFKKASDEVLATRKIVKVRRQQTSTTPSAPTSNPFAGIRLVPTPPAPAPAPADTPDEAQVVSDKAIADDPETKDDATTEPEVKNAESETKPTEATPESNADKESSSPTDQPPEVDQPEQVVGDIANSAPEAKTVEEVVADVTAEKTNGAAPADEKQVVDDRRENDGKNEDEKTEDSPGASLNSFQQLSNSQNAFTGLSGSGFSSSAFSFGSIPKDGSPSQPSLTSFSFGTSNNGSSPLFGTAVTGSLIGGKTEGSAFSSMQEVPRETGEENEETVFSADSVLFEFLDGGWKERGKGEVKVNVLKGETQKARLVMRAKGNLRLILNASLYADLKLTKMEKKGITFACINSANDGKDSLSTFALKFKDGSIVEVFSSAVSAHKGKPTSSSKTPENSPKVSED</sequence>
<dbReference type="InterPro" id="IPR000156">
    <property type="entry name" value="Ran_bind_dom"/>
</dbReference>
<keyword evidence="3" id="KW-0677">Repeat</keyword>
<accession>A0AAW1ILN8</accession>
<evidence type="ECO:0000256" key="7">
    <source>
        <dbReference type="ARBA" id="ARBA00023010"/>
    </source>
</evidence>
<feature type="compositionally biased region" description="Basic and acidic residues" evidence="10">
    <location>
        <begin position="1"/>
        <end position="19"/>
    </location>
</feature>
<dbReference type="SUPFAM" id="SSF50729">
    <property type="entry name" value="PH domain-like"/>
    <property type="match status" value="1"/>
</dbReference>
<dbReference type="CDD" id="cd13169">
    <property type="entry name" value="RanBD_NUP50_plant"/>
    <property type="match status" value="1"/>
</dbReference>
<feature type="compositionally biased region" description="Basic and acidic residues" evidence="10">
    <location>
        <begin position="187"/>
        <end position="205"/>
    </location>
</feature>
<gene>
    <name evidence="12" type="ORF">RND81_09G119100</name>
</gene>
<dbReference type="AlphaFoldDB" id="A0AAW1ILN8"/>
<dbReference type="InterPro" id="IPR045207">
    <property type="entry name" value="RanBD_NUP50_plant"/>
</dbReference>